<evidence type="ECO:0000313" key="3">
    <source>
        <dbReference type="EMBL" id="MDQ0381062.1"/>
    </source>
</evidence>
<comment type="caution">
    <text evidence="3">The sequence shown here is derived from an EMBL/GenBank/DDBJ whole genome shotgun (WGS) entry which is preliminary data.</text>
</comment>
<proteinExistence type="predicted"/>
<name>A0ABU0F0G5_9PSEU</name>
<feature type="compositionally biased region" description="Low complexity" evidence="1">
    <location>
        <begin position="119"/>
        <end position="158"/>
    </location>
</feature>
<protein>
    <recommendedName>
        <fullName evidence="5">Ig-like domain-containing protein</fullName>
    </recommendedName>
</protein>
<feature type="region of interest" description="Disordered" evidence="1">
    <location>
        <begin position="119"/>
        <end position="192"/>
    </location>
</feature>
<feature type="signal peptide" evidence="2">
    <location>
        <begin position="1"/>
        <end position="23"/>
    </location>
</feature>
<feature type="chain" id="PRO_5046156598" description="Ig-like domain-containing protein" evidence="2">
    <location>
        <begin position="24"/>
        <end position="192"/>
    </location>
</feature>
<dbReference type="RefSeq" id="WP_306995433.1">
    <property type="nucleotide sequence ID" value="NZ_JAUSUT010000001.1"/>
</dbReference>
<reference evidence="3 4" key="1">
    <citation type="submission" date="2023-07" db="EMBL/GenBank/DDBJ databases">
        <title>Sequencing the genomes of 1000 actinobacteria strains.</title>
        <authorList>
            <person name="Klenk H.-P."/>
        </authorList>
    </citation>
    <scope>NUCLEOTIDE SEQUENCE [LARGE SCALE GENOMIC DNA]</scope>
    <source>
        <strain evidence="3 4">DSM 45805</strain>
    </source>
</reference>
<evidence type="ECO:0000313" key="4">
    <source>
        <dbReference type="Proteomes" id="UP001229651"/>
    </source>
</evidence>
<evidence type="ECO:0000256" key="2">
    <source>
        <dbReference type="SAM" id="SignalP"/>
    </source>
</evidence>
<evidence type="ECO:0000256" key="1">
    <source>
        <dbReference type="SAM" id="MobiDB-lite"/>
    </source>
</evidence>
<accession>A0ABU0F0G5</accession>
<keyword evidence="2" id="KW-0732">Signal</keyword>
<keyword evidence="4" id="KW-1185">Reference proteome</keyword>
<sequence length="192" mass="18485">MHRTRILAGAGALALGTSMFGLATASATAPPPTLQVSPTAVTPGQTLTFTAYCAGNAGAVTSAGLTAPVSLSRTTDNYTGSGKAAGKPGRYRATFTCSGSAGPAGNGTVTVEFSISCTAPAPSKPSTTRPAPPTTSTTPGEPPASSATTAPSASHAASVQCVQPPPSTGGGAPQVKVRPKGAPETGDGTTSA</sequence>
<dbReference type="Proteomes" id="UP001229651">
    <property type="component" value="Unassembled WGS sequence"/>
</dbReference>
<organism evidence="3 4">
    <name type="scientific">Amycolatopsis thermophila</name>
    <dbReference type="NCBI Taxonomy" id="206084"/>
    <lineage>
        <taxon>Bacteria</taxon>
        <taxon>Bacillati</taxon>
        <taxon>Actinomycetota</taxon>
        <taxon>Actinomycetes</taxon>
        <taxon>Pseudonocardiales</taxon>
        <taxon>Pseudonocardiaceae</taxon>
        <taxon>Amycolatopsis</taxon>
    </lineage>
</organism>
<dbReference type="EMBL" id="JAUSUT010000001">
    <property type="protein sequence ID" value="MDQ0381062.1"/>
    <property type="molecule type" value="Genomic_DNA"/>
</dbReference>
<evidence type="ECO:0008006" key="5">
    <source>
        <dbReference type="Google" id="ProtNLM"/>
    </source>
</evidence>
<gene>
    <name evidence="3" type="ORF">FB470_005056</name>
</gene>